<proteinExistence type="predicted"/>
<evidence type="ECO:0000313" key="3">
    <source>
        <dbReference type="Proteomes" id="UP000029736"/>
    </source>
</evidence>
<evidence type="ECO:0000256" key="1">
    <source>
        <dbReference type="SAM" id="Phobius"/>
    </source>
</evidence>
<dbReference type="STRING" id="1524460.IX84_07845"/>
<dbReference type="NCBIfam" id="NF040556">
    <property type="entry name" value="CAS_Csx28"/>
    <property type="match status" value="1"/>
</dbReference>
<comment type="caution">
    <text evidence="2">The sequence shown here is derived from an EMBL/GenBank/DDBJ whole genome shotgun (WGS) entry which is preliminary data.</text>
</comment>
<sequence length="211" mass="24732">MDEGTLLINILTGPAKDKPLWFEFIGIGVTISLAAWGYLRAFGAWEKQKKRELELQHKQRKLEIKLQFEKQRYEHELKAAEGVWPLLAYFSLWENDKSVFVKRGDHWYFRQEQGREYILALSENFFNKGYGVFMPGPAKENLYHFRGMIYKLLQDSKSNGNDNNEVLLKNQSMVQKKDKQAAPNKKSVEQLKDEINASLRNMLQKSEIDLD</sequence>
<reference evidence="2 3" key="1">
    <citation type="journal article" date="2014" name="Int. J. Syst. Evol. Microbiol.">
        <title>Phaeodactylibacter xiamenensis gen. nov., sp. nov., a member of the family Saprospiraceae isolated from the marine alga Phaeodactylum tricornutum.</title>
        <authorList>
            <person name="Chen Z.Jr."/>
            <person name="Lei X."/>
            <person name="Lai Q."/>
            <person name="Li Y."/>
            <person name="Zhang B."/>
            <person name="Zhang J."/>
            <person name="Zhang H."/>
            <person name="Yang L."/>
            <person name="Zheng W."/>
            <person name="Tian Y."/>
            <person name="Yu Z."/>
            <person name="Xu H.Jr."/>
            <person name="Zheng T."/>
        </authorList>
    </citation>
    <scope>NUCLEOTIDE SEQUENCE [LARGE SCALE GENOMIC DNA]</scope>
    <source>
        <strain evidence="2 3">KD52</strain>
    </source>
</reference>
<name>A0A098SAB4_9BACT</name>
<organism evidence="2 3">
    <name type="scientific">Phaeodactylibacter xiamenensis</name>
    <dbReference type="NCBI Taxonomy" id="1524460"/>
    <lineage>
        <taxon>Bacteria</taxon>
        <taxon>Pseudomonadati</taxon>
        <taxon>Bacteroidota</taxon>
        <taxon>Saprospiria</taxon>
        <taxon>Saprospirales</taxon>
        <taxon>Haliscomenobacteraceae</taxon>
        <taxon>Phaeodactylibacter</taxon>
    </lineage>
</organism>
<protein>
    <submittedName>
        <fullName evidence="2">Uncharacterized protein</fullName>
    </submittedName>
</protein>
<feature type="transmembrane region" description="Helical" evidence="1">
    <location>
        <begin position="20"/>
        <end position="39"/>
    </location>
</feature>
<keyword evidence="3" id="KW-1185">Reference proteome</keyword>
<dbReference type="AlphaFoldDB" id="A0A098SAB4"/>
<dbReference type="EMBL" id="JPOS01000018">
    <property type="protein sequence ID" value="KGE88583.1"/>
    <property type="molecule type" value="Genomic_DNA"/>
</dbReference>
<evidence type="ECO:0000313" key="2">
    <source>
        <dbReference type="EMBL" id="KGE88583.1"/>
    </source>
</evidence>
<keyword evidence="1" id="KW-1133">Transmembrane helix</keyword>
<keyword evidence="1" id="KW-0812">Transmembrane</keyword>
<dbReference type="RefSeq" id="WP_044218241.1">
    <property type="nucleotide sequence ID" value="NZ_JBKAGJ010000006.1"/>
</dbReference>
<gene>
    <name evidence="2" type="ORF">IX84_07845</name>
</gene>
<accession>A0A098SAB4</accession>
<keyword evidence="1" id="KW-0472">Membrane</keyword>
<dbReference type="Proteomes" id="UP000029736">
    <property type="component" value="Unassembled WGS sequence"/>
</dbReference>